<name>A0A1U9LBA3_9PROT</name>
<organism evidence="1 2">
    <name type="scientific">Acetobacter persici</name>
    <dbReference type="NCBI Taxonomy" id="1076596"/>
    <lineage>
        <taxon>Bacteria</taxon>
        <taxon>Pseudomonadati</taxon>
        <taxon>Pseudomonadota</taxon>
        <taxon>Alphaproteobacteria</taxon>
        <taxon>Acetobacterales</taxon>
        <taxon>Acetobacteraceae</taxon>
        <taxon>Acetobacter</taxon>
    </lineage>
</organism>
<accession>A0A1U9LBA3</accession>
<reference evidence="1 2" key="1">
    <citation type="submission" date="2016-03" db="EMBL/GenBank/DDBJ databases">
        <title>Acetic acid bacteria sequencing.</title>
        <authorList>
            <person name="Brandt J."/>
            <person name="Jakob F."/>
            <person name="Vogel R.F."/>
        </authorList>
    </citation>
    <scope>NUCLEOTIDE SEQUENCE [LARGE SCALE GENOMIC DNA]</scope>
    <source>
        <strain evidence="1 2">TMW2.1084</strain>
    </source>
</reference>
<evidence type="ECO:0000313" key="2">
    <source>
        <dbReference type="Proteomes" id="UP000189055"/>
    </source>
</evidence>
<proteinExistence type="predicted"/>
<dbReference type="KEGG" id="aper:A0U91_00305"/>
<dbReference type="Proteomes" id="UP000189055">
    <property type="component" value="Chromosome"/>
</dbReference>
<protein>
    <submittedName>
        <fullName evidence="1">Uncharacterized protein</fullName>
    </submittedName>
</protein>
<gene>
    <name evidence="1" type="ORF">A0U91_00305</name>
</gene>
<dbReference type="RefSeq" id="WP_077929690.1">
    <property type="nucleotide sequence ID" value="NZ_CP014687.1"/>
</dbReference>
<dbReference type="EMBL" id="CP014687">
    <property type="protein sequence ID" value="AQT03743.1"/>
    <property type="molecule type" value="Genomic_DNA"/>
</dbReference>
<sequence>MPIMKIDEIYCDVDFSLLSRHLELLDIELTRLNAAIIESTDPESDGFCDSGEYFIGSGFVAIQRYFTATALGLGLSMEEALDIPPMTSPKASLAAAINTGANYWKHVEEWLAHMNKPIDPKFPRSGQNTLDRLEGITPWQEYTCSNLLAILLKGQRQELSLLLPKIEEWRNNAFALHDT</sequence>
<dbReference type="AlphaFoldDB" id="A0A1U9LBA3"/>
<evidence type="ECO:0000313" key="1">
    <source>
        <dbReference type="EMBL" id="AQT03743.1"/>
    </source>
</evidence>